<feature type="transmembrane region" description="Helical" evidence="2">
    <location>
        <begin position="123"/>
        <end position="141"/>
    </location>
</feature>
<dbReference type="Pfam" id="PF13920">
    <property type="entry name" value="zf-C3HC4_3"/>
    <property type="match status" value="1"/>
</dbReference>
<dbReference type="InterPro" id="IPR001841">
    <property type="entry name" value="Znf_RING"/>
</dbReference>
<feature type="transmembrane region" description="Helical" evidence="2">
    <location>
        <begin position="189"/>
        <end position="217"/>
    </location>
</feature>
<dbReference type="SMART" id="SM00184">
    <property type="entry name" value="RING"/>
    <property type="match status" value="1"/>
</dbReference>
<protein>
    <recommendedName>
        <fullName evidence="3">RING-type domain-containing protein</fullName>
    </recommendedName>
</protein>
<evidence type="ECO:0000313" key="5">
    <source>
        <dbReference type="Proteomes" id="UP000692954"/>
    </source>
</evidence>
<reference evidence="4" key="1">
    <citation type="submission" date="2021-01" db="EMBL/GenBank/DDBJ databases">
        <authorList>
            <consortium name="Genoscope - CEA"/>
            <person name="William W."/>
        </authorList>
    </citation>
    <scope>NUCLEOTIDE SEQUENCE</scope>
</reference>
<accession>A0A8S1KW72</accession>
<dbReference type="PANTHER" id="PTHR12109">
    <property type="entry name" value="RING FINGER PROTEIN 141-RELATED"/>
    <property type="match status" value="1"/>
</dbReference>
<dbReference type="OrthoDB" id="312892at2759"/>
<feature type="transmembrane region" description="Helical" evidence="2">
    <location>
        <begin position="162"/>
        <end position="183"/>
    </location>
</feature>
<evidence type="ECO:0000256" key="2">
    <source>
        <dbReference type="SAM" id="Phobius"/>
    </source>
</evidence>
<feature type="transmembrane region" description="Helical" evidence="2">
    <location>
        <begin position="58"/>
        <end position="76"/>
    </location>
</feature>
<dbReference type="AlphaFoldDB" id="A0A8S1KW72"/>
<keyword evidence="1" id="KW-0863">Zinc-finger</keyword>
<feature type="domain" description="RING-type" evidence="3">
    <location>
        <begin position="441"/>
        <end position="480"/>
    </location>
</feature>
<evidence type="ECO:0000313" key="4">
    <source>
        <dbReference type="EMBL" id="CAD8059669.1"/>
    </source>
</evidence>
<gene>
    <name evidence="4" type="ORF">PSON_ATCC_30995.1.T0130392</name>
</gene>
<keyword evidence="1" id="KW-0862">Zinc</keyword>
<dbReference type="PANTHER" id="PTHR12109:SF5">
    <property type="entry name" value="RING-TYPE DOMAIN-CONTAINING PROTEIN"/>
    <property type="match status" value="1"/>
</dbReference>
<evidence type="ECO:0000259" key="3">
    <source>
        <dbReference type="PROSITE" id="PS50089"/>
    </source>
</evidence>
<feature type="transmembrane region" description="Helical" evidence="2">
    <location>
        <begin position="32"/>
        <end position="52"/>
    </location>
</feature>
<dbReference type="Proteomes" id="UP000692954">
    <property type="component" value="Unassembled WGS sequence"/>
</dbReference>
<organism evidence="4 5">
    <name type="scientific">Paramecium sonneborni</name>
    <dbReference type="NCBI Taxonomy" id="65129"/>
    <lineage>
        <taxon>Eukaryota</taxon>
        <taxon>Sar</taxon>
        <taxon>Alveolata</taxon>
        <taxon>Ciliophora</taxon>
        <taxon>Intramacronucleata</taxon>
        <taxon>Oligohymenophorea</taxon>
        <taxon>Peniculida</taxon>
        <taxon>Parameciidae</taxon>
        <taxon>Paramecium</taxon>
    </lineage>
</organism>
<feature type="transmembrane region" description="Helical" evidence="2">
    <location>
        <begin position="229"/>
        <end position="251"/>
    </location>
</feature>
<dbReference type="InterPro" id="IPR047126">
    <property type="entry name" value="RNF141-like"/>
</dbReference>
<name>A0A8S1KW72_9CILI</name>
<comment type="caution">
    <text evidence="4">The sequence shown here is derived from an EMBL/GenBank/DDBJ whole genome shotgun (WGS) entry which is preliminary data.</text>
</comment>
<dbReference type="EMBL" id="CAJJDN010000013">
    <property type="protein sequence ID" value="CAD8059669.1"/>
    <property type="molecule type" value="Genomic_DNA"/>
</dbReference>
<dbReference type="GO" id="GO:0008270">
    <property type="term" value="F:zinc ion binding"/>
    <property type="evidence" value="ECO:0007669"/>
    <property type="project" value="UniProtKB-KW"/>
</dbReference>
<dbReference type="PROSITE" id="PS50089">
    <property type="entry name" value="ZF_RING_2"/>
    <property type="match status" value="1"/>
</dbReference>
<sequence length="524" mass="61492">MRRDLNNSQSQQTTENIQQLETLFRYEQAHELLTQAILSNSVYAIAVLLLGFELAYDGNLLCVIYCIHSKLFLQILHQIYFYRIFANKNIKYNHTFIRLLQIFFEECFVLALNFYAINRDNELILFSNIFPVINIFLSLIVKINEGNQFFKESVQQINLFYVFRNICILLTSTFLCLKIEGYFDIQWLYTLWIFWLLFSLLASIALYYIFVVLALCIQVILEQCNRQKCLVITNIWILLFLISCSSMLFMIPMSILNNIFQGTYYRAIEVDRIILIVNQIIFTYFSFKFKPELISSLQIFLSLNDSINPLHSVATQQADVQLQQFKQNFIESQNSEAQMQIPKVVKRISKTYFGFDDLNSEKKSDLKNQDQNKKPTHHKALSSQIQKTIENFNDKIKLASMVNFKIIEKEDLDELKGTSILQDKQKQNEPKSISLSSINSCCICYDNDSDALFMPCGHSGVCYHCALDLWKNKDECYLCRKKVERVLQIQICKNEKDIYQVVCATELNQKLKKRPKINQQQHDQ</sequence>
<keyword evidence="2" id="KW-0472">Membrane</keyword>
<keyword evidence="2" id="KW-1133">Transmembrane helix</keyword>
<feature type="transmembrane region" description="Helical" evidence="2">
    <location>
        <begin position="96"/>
        <end position="117"/>
    </location>
</feature>
<keyword evidence="2" id="KW-0812">Transmembrane</keyword>
<keyword evidence="5" id="KW-1185">Reference proteome</keyword>
<evidence type="ECO:0000256" key="1">
    <source>
        <dbReference type="PROSITE-ProRule" id="PRU00175"/>
    </source>
</evidence>
<proteinExistence type="predicted"/>
<keyword evidence="1" id="KW-0479">Metal-binding</keyword>